<dbReference type="InterPro" id="IPR003447">
    <property type="entry name" value="FEMABX"/>
</dbReference>
<evidence type="ECO:0000256" key="4">
    <source>
        <dbReference type="ARBA" id="ARBA00022984"/>
    </source>
</evidence>
<feature type="coiled-coil region" evidence="7">
    <location>
        <begin position="259"/>
        <end position="302"/>
    </location>
</feature>
<dbReference type="InterPro" id="IPR050644">
    <property type="entry name" value="PG_Glycine_Bridge_Synth"/>
</dbReference>
<evidence type="ECO:0000256" key="1">
    <source>
        <dbReference type="ARBA" id="ARBA00009943"/>
    </source>
</evidence>
<dbReference type="AlphaFoldDB" id="A0AAU9H619"/>
<dbReference type="GO" id="GO:0009252">
    <property type="term" value="P:peptidoglycan biosynthetic process"/>
    <property type="evidence" value="ECO:0007669"/>
    <property type="project" value="UniProtKB-KW"/>
</dbReference>
<keyword evidence="6" id="KW-0961">Cell wall biogenesis/degradation</keyword>
<dbReference type="Gene3D" id="3.40.630.30">
    <property type="match status" value="2"/>
</dbReference>
<sequence length="419" mass="48427">MKQKEMIVMSILVKSVSFDDYRNTQLNEKCANFLQSAEMAKLQESQDHIEKVEALVFERDGLRVAQSIVVYKKSFRVFKKALLLHGPLLDYHSSCWFDREILEALILYLRKKNIATLSIHPYLTNLIRNEKLENIEVDKASDVLEVFETLGFEHSLDSEQSLVVNQMFVKSIESFASSDEILAAFSPSLKRDLKKFTALNVKTEELDEHQLDQFYDILSRTAERKGFSVHPLVYFQNLKKYFGKSAKFMLAYLDCPAYLAYLDENIQSFEAKIQDLKEGPQKKRTKGQIADAEDQLRSYYKRLEQFKSYQIKTDKLPLSAYLFMDYGPEIVSFYGGNDEAYLNFGGAVLLHWEMLKYAKSKSKKHFNFYGTIETEAASSGKGNFNFKRQFGGQLETLVGSFDKTLNPFYDILKKTLGKD</sequence>
<keyword evidence="4" id="KW-0573">Peptidoglycan synthesis</keyword>
<dbReference type="GO" id="GO:0008360">
    <property type="term" value="P:regulation of cell shape"/>
    <property type="evidence" value="ECO:0007669"/>
    <property type="project" value="UniProtKB-KW"/>
</dbReference>
<dbReference type="PROSITE" id="PS51191">
    <property type="entry name" value="FEMABX"/>
    <property type="match status" value="1"/>
</dbReference>
<evidence type="ECO:0000256" key="3">
    <source>
        <dbReference type="ARBA" id="ARBA00022960"/>
    </source>
</evidence>
<dbReference type="Proteomes" id="UP000509120">
    <property type="component" value="Chromosome"/>
</dbReference>
<evidence type="ECO:0000256" key="2">
    <source>
        <dbReference type="ARBA" id="ARBA00022679"/>
    </source>
</evidence>
<dbReference type="PANTHER" id="PTHR36174:SF1">
    <property type="entry name" value="LIPID II:GLYCINE GLYCYLTRANSFERASE"/>
    <property type="match status" value="1"/>
</dbReference>
<dbReference type="SUPFAM" id="SSF55729">
    <property type="entry name" value="Acyl-CoA N-acyltransferases (Nat)"/>
    <property type="match status" value="2"/>
</dbReference>
<keyword evidence="2" id="KW-0808">Transferase</keyword>
<evidence type="ECO:0000313" key="8">
    <source>
        <dbReference type="EMBL" id="CAD0154314.1"/>
    </source>
</evidence>
<evidence type="ECO:0000256" key="5">
    <source>
        <dbReference type="ARBA" id="ARBA00023315"/>
    </source>
</evidence>
<dbReference type="EMBL" id="LR822030">
    <property type="protein sequence ID" value="CAD0154314.1"/>
    <property type="molecule type" value="Genomic_DNA"/>
</dbReference>
<dbReference type="PANTHER" id="PTHR36174">
    <property type="entry name" value="LIPID II:GLYCINE GLYCYLTRANSFERASE"/>
    <property type="match status" value="1"/>
</dbReference>
<evidence type="ECO:0000256" key="7">
    <source>
        <dbReference type="SAM" id="Coils"/>
    </source>
</evidence>
<comment type="similarity">
    <text evidence="1">Belongs to the FemABX family.</text>
</comment>
<dbReference type="InterPro" id="IPR016181">
    <property type="entry name" value="Acyl_CoA_acyltransferase"/>
</dbReference>
<accession>A0AAU9H619</accession>
<gene>
    <name evidence="8" type="primary">murO</name>
    <name evidence="8" type="ORF">STHERMO_0390</name>
</gene>
<organism evidence="8 9">
    <name type="scientific">Streptococcus thermophilus</name>
    <dbReference type="NCBI Taxonomy" id="1308"/>
    <lineage>
        <taxon>Bacteria</taxon>
        <taxon>Bacillati</taxon>
        <taxon>Bacillota</taxon>
        <taxon>Bacilli</taxon>
        <taxon>Lactobacillales</taxon>
        <taxon>Streptococcaceae</taxon>
        <taxon>Streptococcus</taxon>
    </lineage>
</organism>
<keyword evidence="5" id="KW-0012">Acyltransferase</keyword>
<evidence type="ECO:0000256" key="6">
    <source>
        <dbReference type="ARBA" id="ARBA00023316"/>
    </source>
</evidence>
<reference evidence="8 9" key="1">
    <citation type="submission" date="2020-06" db="EMBL/GenBank/DDBJ databases">
        <authorList>
            <person name="Chuat V."/>
        </authorList>
    </citation>
    <scope>NUCLEOTIDE SEQUENCE [LARGE SCALE GENOMIC DNA]</scope>
    <source>
        <strain evidence="8">STH_CIRM_1046</strain>
    </source>
</reference>
<protein>
    <submittedName>
        <fullName evidence="8">Peptidoglycan branched peptide synthesis protein, alanine adding enzyme</fullName>
    </submittedName>
</protein>
<proteinExistence type="inferred from homology"/>
<dbReference type="Gene3D" id="1.20.58.90">
    <property type="match status" value="1"/>
</dbReference>
<name>A0AAU9H619_STRTR</name>
<dbReference type="Pfam" id="PF02388">
    <property type="entry name" value="FemAB"/>
    <property type="match status" value="1"/>
</dbReference>
<evidence type="ECO:0000313" key="9">
    <source>
        <dbReference type="Proteomes" id="UP000509120"/>
    </source>
</evidence>
<dbReference type="GO" id="GO:0071555">
    <property type="term" value="P:cell wall organization"/>
    <property type="evidence" value="ECO:0007669"/>
    <property type="project" value="UniProtKB-KW"/>
</dbReference>
<keyword evidence="3" id="KW-0133">Cell shape</keyword>
<keyword evidence="7" id="KW-0175">Coiled coil</keyword>
<dbReference type="GO" id="GO:0016755">
    <property type="term" value="F:aminoacyltransferase activity"/>
    <property type="evidence" value="ECO:0007669"/>
    <property type="project" value="InterPro"/>
</dbReference>